<feature type="compositionally biased region" description="Basic residues" evidence="1">
    <location>
        <begin position="73"/>
        <end position="84"/>
    </location>
</feature>
<feature type="compositionally biased region" description="Basic and acidic residues" evidence="1">
    <location>
        <begin position="387"/>
        <end position="400"/>
    </location>
</feature>
<reference evidence="4" key="1">
    <citation type="journal article" date="2015" name="PLoS Genet.">
        <title>The dynamic genome and transcriptome of the human fungal pathogen Blastomyces and close relative Emmonsia.</title>
        <authorList>
            <person name="Munoz J.F."/>
            <person name="Gauthier G.M."/>
            <person name="Desjardins C.A."/>
            <person name="Gallo J.E."/>
            <person name="Holder J."/>
            <person name="Sullivan T.D."/>
            <person name="Marty A.J."/>
            <person name="Carmen J.C."/>
            <person name="Chen Z."/>
            <person name="Ding L."/>
            <person name="Gujja S."/>
            <person name="Magrini V."/>
            <person name="Misas E."/>
            <person name="Mitreva M."/>
            <person name="Priest M."/>
            <person name="Saif S."/>
            <person name="Whiston E.A."/>
            <person name="Young S."/>
            <person name="Zeng Q."/>
            <person name="Goldman W.E."/>
            <person name="Mardis E.R."/>
            <person name="Taylor J.W."/>
            <person name="McEwen J.G."/>
            <person name="Clay O.K."/>
            <person name="Klein B.S."/>
            <person name="Cuomo C.A."/>
        </authorList>
    </citation>
    <scope>NUCLEOTIDE SEQUENCE [LARGE SCALE GENOMIC DNA]</scope>
    <source>
        <strain evidence="4">UAMH 3008</strain>
    </source>
</reference>
<gene>
    <name evidence="3" type="ORF">EMCG_07402</name>
</gene>
<feature type="transmembrane region" description="Helical" evidence="2">
    <location>
        <begin position="249"/>
        <end position="270"/>
    </location>
</feature>
<dbReference type="VEuPathDB" id="FungiDB:EMCG_07402"/>
<keyword evidence="2" id="KW-1133">Transmembrane helix</keyword>
<feature type="region of interest" description="Disordered" evidence="1">
    <location>
        <begin position="343"/>
        <end position="419"/>
    </location>
</feature>
<comment type="caution">
    <text evidence="3">The sequence shown here is derived from an EMBL/GenBank/DDBJ whole genome shotgun (WGS) entry which is preliminary data.</text>
</comment>
<dbReference type="OrthoDB" id="5402307at2759"/>
<sequence length="419" mass="45669">MAAIGHTIAVFDKSGKVVSNSKHLFGVFKEARAAYRERKADIHAEKAFKNAEVEARRAMTNYHIHDSRSVASSRRHPSRSKSVARHGEQDRHPSRRYPHQIEHDTHSIYSHPDQMPKRELSRRHTSNALATQPPYLHSSNRSQSAPHVDMDLAYGEYHPASLERVKSTPEDVVGGLVAKAKDLLVEADCAQHSAQATMAHLQNNPEAMAAVALTLAEISNLASKLAPAALAALKSSSPAVFALLSSPQFMIAAGVGIGVTIVMFGGYKIVKRIQAASGAQPEGSTDELIELNQDISRVESWRRGVADSEVGSVATSVDGEFITPRAAAVSGIFPSGHSNLHHLRSEYGGGSRRSARGAESVRDTASNYTHTTRSSRRSRRTGAPTESSDRDKKDKKDKKTKEKTKKPSPLRLLFKPSSK</sequence>
<name>A0A0G2JB58_9EURO</name>
<dbReference type="Proteomes" id="UP000034164">
    <property type="component" value="Unassembled WGS sequence"/>
</dbReference>
<evidence type="ECO:0000256" key="1">
    <source>
        <dbReference type="SAM" id="MobiDB-lite"/>
    </source>
</evidence>
<proteinExistence type="predicted"/>
<feature type="region of interest" description="Disordered" evidence="1">
    <location>
        <begin position="62"/>
        <end position="124"/>
    </location>
</feature>
<dbReference type="EMBL" id="LCZI01000377">
    <property type="protein sequence ID" value="KKZ66906.1"/>
    <property type="molecule type" value="Genomic_DNA"/>
</dbReference>
<organism evidence="3 4">
    <name type="scientific">[Emmonsia] crescens</name>
    <dbReference type="NCBI Taxonomy" id="73230"/>
    <lineage>
        <taxon>Eukaryota</taxon>
        <taxon>Fungi</taxon>
        <taxon>Dikarya</taxon>
        <taxon>Ascomycota</taxon>
        <taxon>Pezizomycotina</taxon>
        <taxon>Eurotiomycetes</taxon>
        <taxon>Eurotiomycetidae</taxon>
        <taxon>Onygenales</taxon>
        <taxon>Ajellomycetaceae</taxon>
        <taxon>Emergomyces</taxon>
    </lineage>
</organism>
<evidence type="ECO:0000313" key="4">
    <source>
        <dbReference type="Proteomes" id="UP000034164"/>
    </source>
</evidence>
<evidence type="ECO:0000256" key="2">
    <source>
        <dbReference type="SAM" id="Phobius"/>
    </source>
</evidence>
<dbReference type="AlphaFoldDB" id="A0A0G2JB58"/>
<evidence type="ECO:0000313" key="3">
    <source>
        <dbReference type="EMBL" id="KKZ66906.1"/>
    </source>
</evidence>
<protein>
    <submittedName>
        <fullName evidence="3">Uncharacterized protein</fullName>
    </submittedName>
</protein>
<keyword evidence="2" id="KW-0812">Transmembrane</keyword>
<accession>A0A0G2JB58</accession>
<keyword evidence="2" id="KW-0472">Membrane</keyword>